<feature type="transmembrane region" description="Helical" evidence="1">
    <location>
        <begin position="14"/>
        <end position="40"/>
    </location>
</feature>
<name>M2U7Q0_9SPHN</name>
<keyword evidence="3" id="KW-1185">Reference proteome</keyword>
<proteinExistence type="predicted"/>
<sequence length="116" mass="12700">MAAPPAQTQANRPLVTAIVMLIGAVTGLPIFVAAIMAYLFKGEAPEGGWERTHYSYHIRTFWVSVLIGIIGGILVFAGIGIFILMLLPVWVFIRALLPLLRAANGEAMPNPYSWMF</sequence>
<organism evidence="2 3">
    <name type="scientific">Pacificimonas flava</name>
    <dbReference type="NCBI Taxonomy" id="1234595"/>
    <lineage>
        <taxon>Bacteria</taxon>
        <taxon>Pseudomonadati</taxon>
        <taxon>Pseudomonadota</taxon>
        <taxon>Alphaproteobacteria</taxon>
        <taxon>Sphingomonadales</taxon>
        <taxon>Sphingosinicellaceae</taxon>
        <taxon>Pacificimonas</taxon>
    </lineage>
</organism>
<dbReference type="OrthoDB" id="5405464at2"/>
<evidence type="ECO:0008006" key="4">
    <source>
        <dbReference type="Google" id="ProtNLM"/>
    </source>
</evidence>
<dbReference type="RefSeq" id="WP_008600535.1">
    <property type="nucleotide sequence ID" value="NZ_AMRV01000002.1"/>
</dbReference>
<feature type="transmembrane region" description="Helical" evidence="1">
    <location>
        <begin position="61"/>
        <end position="93"/>
    </location>
</feature>
<dbReference type="EMBL" id="AMRV01000002">
    <property type="protein sequence ID" value="EMD84023.1"/>
    <property type="molecule type" value="Genomic_DNA"/>
</dbReference>
<dbReference type="AlphaFoldDB" id="M2U7Q0"/>
<comment type="caution">
    <text evidence="2">The sequence shown here is derived from an EMBL/GenBank/DDBJ whole genome shotgun (WGS) entry which is preliminary data.</text>
</comment>
<keyword evidence="1" id="KW-1133">Transmembrane helix</keyword>
<evidence type="ECO:0000256" key="1">
    <source>
        <dbReference type="SAM" id="Phobius"/>
    </source>
</evidence>
<keyword evidence="1" id="KW-0472">Membrane</keyword>
<dbReference type="Proteomes" id="UP000011717">
    <property type="component" value="Unassembled WGS sequence"/>
</dbReference>
<reference evidence="2 3" key="1">
    <citation type="journal article" date="2013" name="Genome Announc.">
        <title>Draft Genome Sequence of Strain JLT2015T, Belonging to the Family Sphingomonadaceae of the Alphaproteobacteria.</title>
        <authorList>
            <person name="Tang K."/>
            <person name="Liu K."/>
            <person name="Li S."/>
            <person name="Jiao N."/>
        </authorList>
    </citation>
    <scope>NUCLEOTIDE SEQUENCE [LARGE SCALE GENOMIC DNA]</scope>
    <source>
        <strain evidence="2 3">JLT2015</strain>
    </source>
</reference>
<gene>
    <name evidence="2" type="ORF">C725_0995</name>
</gene>
<evidence type="ECO:0000313" key="2">
    <source>
        <dbReference type="EMBL" id="EMD84023.1"/>
    </source>
</evidence>
<accession>M2U7Q0</accession>
<evidence type="ECO:0000313" key="3">
    <source>
        <dbReference type="Proteomes" id="UP000011717"/>
    </source>
</evidence>
<keyword evidence="1" id="KW-0812">Transmembrane</keyword>
<protein>
    <recommendedName>
        <fullName evidence="4">Transmembrane protein</fullName>
    </recommendedName>
</protein>